<dbReference type="SUPFAM" id="SSF103506">
    <property type="entry name" value="Mitochondrial carrier"/>
    <property type="match status" value="1"/>
</dbReference>
<reference evidence="12" key="1">
    <citation type="submission" date="2025-08" db="UniProtKB">
        <authorList>
            <consortium name="RefSeq"/>
        </authorList>
    </citation>
    <scope>IDENTIFICATION</scope>
    <source>
        <tissue evidence="12">Leaves</tissue>
    </source>
</reference>
<dbReference type="GeneID" id="109020459"/>
<keyword evidence="7 9" id="KW-0472">Membrane</keyword>
<dbReference type="InterPro" id="IPR023395">
    <property type="entry name" value="MCP_dom_sf"/>
</dbReference>
<dbReference type="InterPro" id="IPR018108">
    <property type="entry name" value="MCP_transmembrane"/>
</dbReference>
<evidence type="ECO:0000256" key="8">
    <source>
        <dbReference type="RuleBase" id="RU000488"/>
    </source>
</evidence>
<evidence type="ECO:0000256" key="3">
    <source>
        <dbReference type="ARBA" id="ARBA00022448"/>
    </source>
</evidence>
<dbReference type="OrthoDB" id="270584at2759"/>
<dbReference type="GO" id="GO:0140021">
    <property type="term" value="P:mitochondrial ADP transmembrane transport"/>
    <property type="evidence" value="ECO:0007669"/>
    <property type="project" value="InterPro"/>
</dbReference>
<dbReference type="AlphaFoldDB" id="A0A6P9ELB6"/>
<comment type="caution">
    <text evidence="9">Lacks conserved residue(s) required for the propagation of feature annotation.</text>
</comment>
<evidence type="ECO:0000256" key="2">
    <source>
        <dbReference type="ARBA" id="ARBA00006375"/>
    </source>
</evidence>
<protein>
    <recommendedName>
        <fullName evidence="9">ADP/ATP translocase</fullName>
    </recommendedName>
    <alternativeName>
        <fullName evidence="9">ADP,ATP carrier protein</fullName>
    </alternativeName>
</protein>
<feature type="signal peptide" evidence="10">
    <location>
        <begin position="1"/>
        <end position="17"/>
    </location>
</feature>
<evidence type="ECO:0000313" key="11">
    <source>
        <dbReference type="Proteomes" id="UP000235220"/>
    </source>
</evidence>
<dbReference type="GO" id="GO:1990544">
    <property type="term" value="P:mitochondrial ATP transmembrane transport"/>
    <property type="evidence" value="ECO:0007669"/>
    <property type="project" value="InterPro"/>
</dbReference>
<evidence type="ECO:0000256" key="5">
    <source>
        <dbReference type="ARBA" id="ARBA00022737"/>
    </source>
</evidence>
<dbReference type="PANTHER" id="PTHR45635:SF37">
    <property type="entry name" value="ADP_ATP TRANSLOCASE"/>
    <property type="match status" value="1"/>
</dbReference>
<dbReference type="GO" id="GO:0005743">
    <property type="term" value="C:mitochondrial inner membrane"/>
    <property type="evidence" value="ECO:0007669"/>
    <property type="project" value="InterPro"/>
</dbReference>
<sequence>MTVLALLILIPVNVSSGTLFFLRRELVDSFFASFALGWVITNGAGLASHPIDTVCRRMMMTSGETVKYKSSFDTFSQILKNEGPKSLFKEAGANILHAGPIVLGCQSGLNFILLVFDSYAIIICSLSNYYQFQIREKLLLNIDDHCLHIICLPRFCLTLDGYLV</sequence>
<dbReference type="Pfam" id="PF00153">
    <property type="entry name" value="Mito_carr"/>
    <property type="match status" value="1"/>
</dbReference>
<name>A0A6P9ELB6_JUGRE</name>
<evidence type="ECO:0000256" key="9">
    <source>
        <dbReference type="RuleBase" id="RU368008"/>
    </source>
</evidence>
<keyword evidence="5" id="KW-0677">Repeat</keyword>
<dbReference type="Proteomes" id="UP000235220">
    <property type="component" value="Chromosome 3"/>
</dbReference>
<dbReference type="KEGG" id="jre:109020459"/>
<comment type="subcellular location">
    <subcellularLocation>
        <location evidence="1 9">Membrane</location>
        <topology evidence="1 9">Multi-pass membrane protein</topology>
    </subcellularLocation>
</comment>
<keyword evidence="10" id="KW-0732">Signal</keyword>
<comment type="function">
    <text evidence="9">Catalyzes the exchange of ADP and ATP across the membrane.</text>
</comment>
<proteinExistence type="inferred from homology"/>
<organism evidence="11 12">
    <name type="scientific">Juglans regia</name>
    <name type="common">English walnut</name>
    <dbReference type="NCBI Taxonomy" id="51240"/>
    <lineage>
        <taxon>Eukaryota</taxon>
        <taxon>Viridiplantae</taxon>
        <taxon>Streptophyta</taxon>
        <taxon>Embryophyta</taxon>
        <taxon>Tracheophyta</taxon>
        <taxon>Spermatophyta</taxon>
        <taxon>Magnoliopsida</taxon>
        <taxon>eudicotyledons</taxon>
        <taxon>Gunneridae</taxon>
        <taxon>Pentapetalae</taxon>
        <taxon>rosids</taxon>
        <taxon>fabids</taxon>
        <taxon>Fagales</taxon>
        <taxon>Juglandaceae</taxon>
        <taxon>Juglans</taxon>
    </lineage>
</organism>
<evidence type="ECO:0000256" key="7">
    <source>
        <dbReference type="ARBA" id="ARBA00023136"/>
    </source>
</evidence>
<dbReference type="GO" id="GO:0005471">
    <property type="term" value="F:ATP:ADP antiporter activity"/>
    <property type="evidence" value="ECO:0007669"/>
    <property type="project" value="UniProtKB-UniRule"/>
</dbReference>
<evidence type="ECO:0000256" key="1">
    <source>
        <dbReference type="ARBA" id="ARBA00004141"/>
    </source>
</evidence>
<comment type="similarity">
    <text evidence="2 8">Belongs to the mitochondrial carrier (TC 2.A.29) family.</text>
</comment>
<keyword evidence="11" id="KW-1185">Reference proteome</keyword>
<dbReference type="InterPro" id="IPR002113">
    <property type="entry name" value="ADT_euk_type"/>
</dbReference>
<dbReference type="PANTHER" id="PTHR45635">
    <property type="entry name" value="ADP,ATP CARRIER PROTEIN 1-RELATED-RELATED"/>
    <property type="match status" value="1"/>
</dbReference>
<keyword evidence="3 8" id="KW-0813">Transport</keyword>
<feature type="chain" id="PRO_5044789674" description="ADP/ATP translocase" evidence="10">
    <location>
        <begin position="18"/>
        <end position="164"/>
    </location>
</feature>
<keyword evidence="4 8" id="KW-0812">Transmembrane</keyword>
<accession>A0A6P9ELB6</accession>
<keyword evidence="6 9" id="KW-1133">Transmembrane helix</keyword>
<comment type="subunit">
    <text evidence="9">Monomer.</text>
</comment>
<dbReference type="PROSITE" id="PS50920">
    <property type="entry name" value="SOLCAR"/>
    <property type="match status" value="1"/>
</dbReference>
<evidence type="ECO:0000256" key="10">
    <source>
        <dbReference type="SAM" id="SignalP"/>
    </source>
</evidence>
<evidence type="ECO:0000313" key="12">
    <source>
        <dbReference type="RefSeq" id="XP_035544788.1"/>
    </source>
</evidence>
<dbReference type="Gramene" id="Jr03_22590_p1">
    <property type="protein sequence ID" value="cds.Jr03_22590_p1"/>
    <property type="gene ID" value="Jr03_22590"/>
</dbReference>
<evidence type="ECO:0000256" key="6">
    <source>
        <dbReference type="ARBA" id="ARBA00022989"/>
    </source>
</evidence>
<dbReference type="Gene3D" id="1.50.40.10">
    <property type="entry name" value="Mitochondrial carrier domain"/>
    <property type="match status" value="1"/>
</dbReference>
<feature type="transmembrane region" description="Helical" evidence="9">
    <location>
        <begin position="30"/>
        <end position="51"/>
    </location>
</feature>
<gene>
    <name evidence="12" type="primary">LOC109020459</name>
</gene>
<evidence type="ECO:0000256" key="4">
    <source>
        <dbReference type="ARBA" id="ARBA00022692"/>
    </source>
</evidence>
<dbReference type="RefSeq" id="XP_035544788.1">
    <property type="nucleotide sequence ID" value="XM_035688895.1"/>
</dbReference>